<dbReference type="STRING" id="418985.A0A1V9XBV1"/>
<dbReference type="FunCoup" id="A0A1V9XBV1">
    <property type="interactions" value="2214"/>
</dbReference>
<dbReference type="InterPro" id="IPR024864">
    <property type="entry name" value="Nup54/Nup57/Nup44"/>
</dbReference>
<dbReference type="PANTHER" id="PTHR13000:SF0">
    <property type="entry name" value="NUCLEOPORIN P54"/>
    <property type="match status" value="1"/>
</dbReference>
<proteinExistence type="predicted"/>
<dbReference type="Pfam" id="PF13874">
    <property type="entry name" value="Nup54"/>
    <property type="match status" value="1"/>
</dbReference>
<comment type="subcellular location">
    <subcellularLocation>
        <location evidence="1">Nucleus</location>
    </subcellularLocation>
</comment>
<organism evidence="6 7">
    <name type="scientific">Tropilaelaps mercedesae</name>
    <dbReference type="NCBI Taxonomy" id="418985"/>
    <lineage>
        <taxon>Eukaryota</taxon>
        <taxon>Metazoa</taxon>
        <taxon>Ecdysozoa</taxon>
        <taxon>Arthropoda</taxon>
        <taxon>Chelicerata</taxon>
        <taxon>Arachnida</taxon>
        <taxon>Acari</taxon>
        <taxon>Parasitiformes</taxon>
        <taxon>Mesostigmata</taxon>
        <taxon>Gamasina</taxon>
        <taxon>Dermanyssoidea</taxon>
        <taxon>Laelapidae</taxon>
        <taxon>Tropilaelaps</taxon>
    </lineage>
</organism>
<keyword evidence="7" id="KW-1185">Reference proteome</keyword>
<evidence type="ECO:0000313" key="7">
    <source>
        <dbReference type="Proteomes" id="UP000192247"/>
    </source>
</evidence>
<evidence type="ECO:0000256" key="4">
    <source>
        <dbReference type="SAM" id="Coils"/>
    </source>
</evidence>
<evidence type="ECO:0000256" key="1">
    <source>
        <dbReference type="ARBA" id="ARBA00004123"/>
    </source>
</evidence>
<dbReference type="InterPro" id="IPR025712">
    <property type="entry name" value="Nup54_alpha-helical_dom"/>
</dbReference>
<evidence type="ECO:0000313" key="6">
    <source>
        <dbReference type="EMBL" id="OQR71009.1"/>
    </source>
</evidence>
<keyword evidence="3" id="KW-0539">Nucleus</keyword>
<protein>
    <submittedName>
        <fullName evidence="6">Nuclear pore complex protein Nup54-like</fullName>
    </submittedName>
</protein>
<evidence type="ECO:0000256" key="2">
    <source>
        <dbReference type="ARBA" id="ARBA00022448"/>
    </source>
</evidence>
<reference evidence="6 7" key="1">
    <citation type="journal article" date="2017" name="Gigascience">
        <title>Draft genome of the honey bee ectoparasitic mite, Tropilaelaps mercedesae, is shaped by the parasitic life history.</title>
        <authorList>
            <person name="Dong X."/>
            <person name="Armstrong S.D."/>
            <person name="Xia D."/>
            <person name="Makepeace B.L."/>
            <person name="Darby A.C."/>
            <person name="Kadowaki T."/>
        </authorList>
    </citation>
    <scope>NUCLEOTIDE SEQUENCE [LARGE SCALE GENOMIC DNA]</scope>
    <source>
        <strain evidence="6">Wuxi-XJTLU</strain>
    </source>
</reference>
<feature type="coiled-coil region" evidence="4">
    <location>
        <begin position="354"/>
        <end position="381"/>
    </location>
</feature>
<dbReference type="GO" id="GO:0006607">
    <property type="term" value="P:NLS-bearing protein import into nucleus"/>
    <property type="evidence" value="ECO:0007669"/>
    <property type="project" value="TreeGrafter"/>
</dbReference>
<keyword evidence="4" id="KW-0175">Coiled coil</keyword>
<keyword evidence="2" id="KW-0813">Transport</keyword>
<dbReference type="GO" id="GO:0006999">
    <property type="term" value="P:nuclear pore organization"/>
    <property type="evidence" value="ECO:0007669"/>
    <property type="project" value="TreeGrafter"/>
</dbReference>
<name>A0A1V9XBV1_9ACAR</name>
<dbReference type="GO" id="GO:0036228">
    <property type="term" value="P:protein localization to nuclear inner membrane"/>
    <property type="evidence" value="ECO:0007669"/>
    <property type="project" value="TreeGrafter"/>
</dbReference>
<dbReference type="AlphaFoldDB" id="A0A1V9XBV1"/>
<dbReference type="InParanoid" id="A0A1V9XBV1"/>
<dbReference type="GO" id="GO:0044613">
    <property type="term" value="C:nuclear pore central transport channel"/>
    <property type="evidence" value="ECO:0007669"/>
    <property type="project" value="TreeGrafter"/>
</dbReference>
<dbReference type="PANTHER" id="PTHR13000">
    <property type="entry name" value="NUCLEOPORIN P54"/>
    <property type="match status" value="1"/>
</dbReference>
<dbReference type="GO" id="GO:0017056">
    <property type="term" value="F:structural constituent of nuclear pore"/>
    <property type="evidence" value="ECO:0007669"/>
    <property type="project" value="TreeGrafter"/>
</dbReference>
<dbReference type="Proteomes" id="UP000192247">
    <property type="component" value="Unassembled WGS sequence"/>
</dbReference>
<gene>
    <name evidence="6" type="ORF">BIW11_04051</name>
</gene>
<sequence>MTPTTTASTGFGVFSAAPTSTGVFGSTTPFGAISSASVPFGTSNTATTNNAGGFSFSGTTSNVFQASNPGANFGTSFGQMSAPTGFTQQGTQPMTVFGTNQATPQNPITSAQQAAQAEANRIVTAVTLPLIYRDERDAVLTLFNQLQAKWGVGKGFMAQSGPPVTFTPDNPFCKFKAIAYNALPTNRPEEGFVCLLLNKKADEIKAMTSPSFSELLHKEVIRVQELSVFIDSVNETGNSQCNVVIYVLEKSPSGQARKLTSTELLAALESPMSKNALTNLGVMNMAEKTEFSKTQLEQYLAVPPSGIDPLLWEQAKSDNPDPKRMVPVPMIGFEDLRQRMNSQRELQTGQICRLERMAQEATELERRCEQTRARVDEFRLKQQDMAHRVLNVMVAFEVNRKIGLGIQSEEETLKASLEEILNEMDVLNRGKLNELQASVKSIPRLEPQAATAEPVSEEVNELLMEQHRGISDLIKVMKEDMKKLDEIKKALTNPNPSI</sequence>
<dbReference type="Gene3D" id="1.20.5.490">
    <property type="entry name" value="Single helix bin"/>
    <property type="match status" value="1"/>
</dbReference>
<evidence type="ECO:0000259" key="5">
    <source>
        <dbReference type="Pfam" id="PF13874"/>
    </source>
</evidence>
<accession>A0A1V9XBV1</accession>
<comment type="caution">
    <text evidence="6">The sequence shown here is derived from an EMBL/GenBank/DDBJ whole genome shotgun (WGS) entry which is preliminary data.</text>
</comment>
<dbReference type="OrthoDB" id="6162375at2759"/>
<dbReference type="EMBL" id="MNPL01015596">
    <property type="protein sequence ID" value="OQR71009.1"/>
    <property type="molecule type" value="Genomic_DNA"/>
</dbReference>
<evidence type="ECO:0000256" key="3">
    <source>
        <dbReference type="ARBA" id="ARBA00023242"/>
    </source>
</evidence>
<feature type="domain" description="Nucleoporin Nup54 alpha-helical" evidence="5">
    <location>
        <begin position="303"/>
        <end position="437"/>
    </location>
</feature>